<feature type="compositionally biased region" description="Low complexity" evidence="1">
    <location>
        <begin position="98"/>
        <end position="114"/>
    </location>
</feature>
<name>A0A372GN19_9ACTN</name>
<gene>
    <name evidence="2" type="ORF">D0T12_00435</name>
</gene>
<accession>A0A372GN19</accession>
<organism evidence="2 3">
    <name type="scientific">Actinomadura spongiicola</name>
    <dbReference type="NCBI Taxonomy" id="2303421"/>
    <lineage>
        <taxon>Bacteria</taxon>
        <taxon>Bacillati</taxon>
        <taxon>Actinomycetota</taxon>
        <taxon>Actinomycetes</taxon>
        <taxon>Streptosporangiales</taxon>
        <taxon>Thermomonosporaceae</taxon>
        <taxon>Actinomadura</taxon>
    </lineage>
</organism>
<dbReference type="AlphaFoldDB" id="A0A372GN19"/>
<sequence>MEVRSEMTVSDVPPLGWPDTDPDLVVAEFARVFPDALVWFGEFTGSLWALVRDQSGRCLLLEGKTPAQLSSRVRKTTAPSRRPVPVGRTARHRPASTGPAPGRRGADAGAAARPVPHPPNGHHAAAPAHHAPAHHAGGGRRGGWWRALVARVAAGQGW</sequence>
<dbReference type="EMBL" id="QVNQ01000001">
    <property type="protein sequence ID" value="RFS86797.1"/>
    <property type="molecule type" value="Genomic_DNA"/>
</dbReference>
<feature type="compositionally biased region" description="Low complexity" evidence="1">
    <location>
        <begin position="121"/>
        <end position="130"/>
    </location>
</feature>
<keyword evidence="3" id="KW-1185">Reference proteome</keyword>
<feature type="region of interest" description="Disordered" evidence="1">
    <location>
        <begin position="63"/>
        <end position="140"/>
    </location>
</feature>
<evidence type="ECO:0000313" key="2">
    <source>
        <dbReference type="EMBL" id="RFS86797.1"/>
    </source>
</evidence>
<protein>
    <submittedName>
        <fullName evidence="2">Uncharacterized protein</fullName>
    </submittedName>
</protein>
<evidence type="ECO:0000313" key="3">
    <source>
        <dbReference type="Proteomes" id="UP000262882"/>
    </source>
</evidence>
<evidence type="ECO:0000256" key="1">
    <source>
        <dbReference type="SAM" id="MobiDB-lite"/>
    </source>
</evidence>
<reference evidence="2 3" key="1">
    <citation type="submission" date="2018-08" db="EMBL/GenBank/DDBJ databases">
        <title>Actinomadura spongicola sp. nov., isolated from marine sponge Leucetta chagosensis.</title>
        <authorList>
            <person name="Li L."/>
            <person name="Lin H.W."/>
        </authorList>
    </citation>
    <scope>NUCLEOTIDE SEQUENCE [LARGE SCALE GENOMIC DNA]</scope>
    <source>
        <strain evidence="2 3">LHW52907</strain>
    </source>
</reference>
<dbReference type="Proteomes" id="UP000262882">
    <property type="component" value="Unassembled WGS sequence"/>
</dbReference>
<comment type="caution">
    <text evidence="2">The sequence shown here is derived from an EMBL/GenBank/DDBJ whole genome shotgun (WGS) entry which is preliminary data.</text>
</comment>
<proteinExistence type="predicted"/>